<dbReference type="InParanoid" id="A0A3Q7I473"/>
<evidence type="ECO:0000313" key="10">
    <source>
        <dbReference type="Proteomes" id="UP000004994"/>
    </source>
</evidence>
<keyword evidence="10" id="KW-1185">Reference proteome</keyword>
<evidence type="ECO:0000256" key="4">
    <source>
        <dbReference type="ARBA" id="ARBA00022821"/>
    </source>
</evidence>
<dbReference type="Gene3D" id="1.10.8.430">
    <property type="entry name" value="Helical domain of apoptotic protease-activating factors"/>
    <property type="match status" value="1"/>
</dbReference>
<keyword evidence="1" id="KW-0433">Leucine-rich repeat</keyword>
<dbReference type="EnsemblPlants" id="Solyc09g059830.2.1">
    <property type="protein sequence ID" value="Solyc09g059830.2.1"/>
    <property type="gene ID" value="Solyc09g059830.2"/>
</dbReference>
<dbReference type="PANTHER" id="PTHR36766:SF42">
    <property type="entry name" value="NB-ARC DOMAIN DISEASE RESISTANCE PROTEIN"/>
    <property type="match status" value="1"/>
</dbReference>
<dbReference type="AlphaFoldDB" id="A0A3Q7I473"/>
<dbReference type="GO" id="GO:0098542">
    <property type="term" value="P:defense response to other organism"/>
    <property type="evidence" value="ECO:0000318"/>
    <property type="project" value="GO_Central"/>
</dbReference>
<reference evidence="9" key="2">
    <citation type="submission" date="2019-01" db="UniProtKB">
        <authorList>
            <consortium name="EnsemblPlants"/>
        </authorList>
    </citation>
    <scope>IDENTIFICATION</scope>
    <source>
        <strain evidence="9">cv. Heinz 1706</strain>
    </source>
</reference>
<dbReference type="InterPro" id="IPR055414">
    <property type="entry name" value="LRR_R13L4/SHOC2-like"/>
</dbReference>
<dbReference type="Gene3D" id="3.80.10.10">
    <property type="entry name" value="Ribonuclease Inhibitor"/>
    <property type="match status" value="2"/>
</dbReference>
<dbReference type="InterPro" id="IPR003591">
    <property type="entry name" value="Leu-rich_rpt_typical-subtyp"/>
</dbReference>
<protein>
    <submittedName>
        <fullName evidence="9">Uncharacterized protein</fullName>
    </submittedName>
</protein>
<dbReference type="SMART" id="SM00369">
    <property type="entry name" value="LRR_TYP"/>
    <property type="match status" value="2"/>
</dbReference>
<dbReference type="STRING" id="4081.A0A3Q7I473"/>
<dbReference type="PRINTS" id="PR00364">
    <property type="entry name" value="DISEASERSIST"/>
</dbReference>
<feature type="domain" description="NB-ARC" evidence="6">
    <location>
        <begin position="4"/>
        <end position="87"/>
    </location>
</feature>
<dbReference type="SUPFAM" id="SSF52540">
    <property type="entry name" value="P-loop containing nucleoside triphosphate hydrolases"/>
    <property type="match status" value="1"/>
</dbReference>
<dbReference type="Pfam" id="PF23559">
    <property type="entry name" value="WHD_DRP"/>
    <property type="match status" value="1"/>
</dbReference>
<evidence type="ECO:0000313" key="9">
    <source>
        <dbReference type="EnsemblPlants" id="Solyc09g059830.2.1"/>
    </source>
</evidence>
<sequence length="558" mass="63675">MVFNDQRVTEYFNLNIWVCVSDDFNVKSKVTGCHGHGSPSEKLQELFNGKRYFLVLDDVWNEDHENWANVRAVLMIGESGVSILVTTPLLFKQRAFVHQTETSPKHMEIRKDILKKCGGFPLAAKTLGGFLRFKREENENSFLPALRLSYHHHPLDLRQCFAYRAVFSGYTKIEKEYLITLWMAHNFLLSKGHMMIEDVGNEIEVNSRKTYFNMHDLIHYLATSMFSASASRSIRKINVKDDEDMIFIVTDYKDMMSICFYELFSSYSLSLFNSFVSLRVPNLSNSEFKQLSSSVGDLVHLSYLDLSGNKICSLPKRLCKLQNLQTLGLYNCQSHSCLPKQINKLGSLRIIYLITTLSYFVVGERKYYQLGELRNLHLHGATDYKDIMSIVVSSYSPSLFNRFVSLRVLNLSDSEFEELSSSIGHLSSKEAVQASKSAALDLYNCQSLSCLPIKITKLGSRRNLVLDNCPLTSMPQRIGLLTCVKTLSYFLVGERKGYQLVLNNVVSIIIHGCENCSWLPPFGELPCLESLDLQDGSMEVEYVEDSGFSTRRRFPSLK</sequence>
<proteinExistence type="predicted"/>
<dbReference type="InterPro" id="IPR001611">
    <property type="entry name" value="Leu-rich_rpt"/>
</dbReference>
<evidence type="ECO:0000256" key="1">
    <source>
        <dbReference type="ARBA" id="ARBA00022614"/>
    </source>
</evidence>
<dbReference type="Pfam" id="PF23598">
    <property type="entry name" value="LRR_14"/>
    <property type="match status" value="1"/>
</dbReference>
<dbReference type="InterPro" id="IPR032675">
    <property type="entry name" value="LRR_dom_sf"/>
</dbReference>
<feature type="domain" description="Disease resistance protein winged helix" evidence="7">
    <location>
        <begin position="167"/>
        <end position="222"/>
    </location>
</feature>
<dbReference type="InterPro" id="IPR058922">
    <property type="entry name" value="WHD_DRP"/>
</dbReference>
<dbReference type="Pfam" id="PF00931">
    <property type="entry name" value="NB-ARC"/>
    <property type="match status" value="1"/>
</dbReference>
<dbReference type="PANTHER" id="PTHR36766">
    <property type="entry name" value="PLANT BROAD-SPECTRUM MILDEW RESISTANCE PROTEIN RPW8"/>
    <property type="match status" value="1"/>
</dbReference>
<dbReference type="Gramene" id="Solyc09g059830.2.1">
    <property type="protein sequence ID" value="Solyc09g059830.2.1"/>
    <property type="gene ID" value="Solyc09g059830.2"/>
</dbReference>
<feature type="domain" description="Disease resistance R13L4/SHOC-2-like LRR" evidence="8">
    <location>
        <begin position="270"/>
        <end position="381"/>
    </location>
</feature>
<evidence type="ECO:0000256" key="5">
    <source>
        <dbReference type="ARBA" id="ARBA00022840"/>
    </source>
</evidence>
<dbReference type="GO" id="GO:0043531">
    <property type="term" value="F:ADP binding"/>
    <property type="evidence" value="ECO:0007669"/>
    <property type="project" value="InterPro"/>
</dbReference>
<evidence type="ECO:0000256" key="3">
    <source>
        <dbReference type="ARBA" id="ARBA00022741"/>
    </source>
</evidence>
<accession>A0A3Q7I473</accession>
<keyword evidence="4" id="KW-0611">Plant defense</keyword>
<dbReference type="InterPro" id="IPR027417">
    <property type="entry name" value="P-loop_NTPase"/>
</dbReference>
<reference evidence="9" key="1">
    <citation type="journal article" date="2012" name="Nature">
        <title>The tomato genome sequence provides insights into fleshy fruit evolution.</title>
        <authorList>
            <consortium name="Tomato Genome Consortium"/>
        </authorList>
    </citation>
    <scope>NUCLEOTIDE SEQUENCE [LARGE SCALE GENOMIC DNA]</scope>
    <source>
        <strain evidence="9">cv. Heinz 1706</strain>
    </source>
</reference>
<dbReference type="InterPro" id="IPR002182">
    <property type="entry name" value="NB-ARC"/>
</dbReference>
<keyword evidence="3" id="KW-0547">Nucleotide-binding</keyword>
<name>A0A3Q7I473_SOLLC</name>
<dbReference type="SUPFAM" id="SSF52058">
    <property type="entry name" value="L domain-like"/>
    <property type="match status" value="1"/>
</dbReference>
<keyword evidence="2" id="KW-0677">Repeat</keyword>
<evidence type="ECO:0000259" key="6">
    <source>
        <dbReference type="Pfam" id="PF00931"/>
    </source>
</evidence>
<evidence type="ECO:0000259" key="8">
    <source>
        <dbReference type="Pfam" id="PF23598"/>
    </source>
</evidence>
<dbReference type="InterPro" id="IPR042197">
    <property type="entry name" value="Apaf_helical"/>
</dbReference>
<keyword evidence="5" id="KW-0067">ATP-binding</keyword>
<evidence type="ECO:0000259" key="7">
    <source>
        <dbReference type="Pfam" id="PF23559"/>
    </source>
</evidence>
<dbReference type="Gene3D" id="3.40.50.300">
    <property type="entry name" value="P-loop containing nucleotide triphosphate hydrolases"/>
    <property type="match status" value="1"/>
</dbReference>
<dbReference type="PROSITE" id="PS51450">
    <property type="entry name" value="LRR"/>
    <property type="match status" value="1"/>
</dbReference>
<organism evidence="9">
    <name type="scientific">Solanum lycopersicum</name>
    <name type="common">Tomato</name>
    <name type="synonym">Lycopersicon esculentum</name>
    <dbReference type="NCBI Taxonomy" id="4081"/>
    <lineage>
        <taxon>Eukaryota</taxon>
        <taxon>Viridiplantae</taxon>
        <taxon>Streptophyta</taxon>
        <taxon>Embryophyta</taxon>
        <taxon>Tracheophyta</taxon>
        <taxon>Spermatophyta</taxon>
        <taxon>Magnoliopsida</taxon>
        <taxon>eudicotyledons</taxon>
        <taxon>Gunneridae</taxon>
        <taxon>Pentapetalae</taxon>
        <taxon>asterids</taxon>
        <taxon>lamiids</taxon>
        <taxon>Solanales</taxon>
        <taxon>Solanaceae</taxon>
        <taxon>Solanoideae</taxon>
        <taxon>Solaneae</taxon>
        <taxon>Solanum</taxon>
        <taxon>Solanum subgen. Lycopersicon</taxon>
    </lineage>
</organism>
<evidence type="ECO:0000256" key="2">
    <source>
        <dbReference type="ARBA" id="ARBA00022737"/>
    </source>
</evidence>
<dbReference type="Proteomes" id="UP000004994">
    <property type="component" value="Chromosome 9"/>
</dbReference>